<feature type="transmembrane region" description="Helical" evidence="1">
    <location>
        <begin position="241"/>
        <end position="262"/>
    </location>
</feature>
<feature type="transmembrane region" description="Helical" evidence="1">
    <location>
        <begin position="151"/>
        <end position="174"/>
    </location>
</feature>
<protein>
    <submittedName>
        <fullName evidence="2">Uncharacterized protein</fullName>
    </submittedName>
</protein>
<organism evidence="2 3">
    <name type="scientific">Coleophoma cylindrospora</name>
    <dbReference type="NCBI Taxonomy" id="1849047"/>
    <lineage>
        <taxon>Eukaryota</taxon>
        <taxon>Fungi</taxon>
        <taxon>Dikarya</taxon>
        <taxon>Ascomycota</taxon>
        <taxon>Pezizomycotina</taxon>
        <taxon>Leotiomycetes</taxon>
        <taxon>Helotiales</taxon>
        <taxon>Dermateaceae</taxon>
        <taxon>Coleophoma</taxon>
    </lineage>
</organism>
<keyword evidence="3" id="KW-1185">Reference proteome</keyword>
<evidence type="ECO:0000313" key="2">
    <source>
        <dbReference type="EMBL" id="RDW64595.1"/>
    </source>
</evidence>
<feature type="transmembrane region" description="Helical" evidence="1">
    <location>
        <begin position="126"/>
        <end position="145"/>
    </location>
</feature>
<keyword evidence="1" id="KW-0812">Transmembrane</keyword>
<dbReference type="AlphaFoldDB" id="A0A3D8QS17"/>
<feature type="transmembrane region" description="Helical" evidence="1">
    <location>
        <begin position="268"/>
        <end position="288"/>
    </location>
</feature>
<gene>
    <name evidence="2" type="ORF">BP6252_10246</name>
</gene>
<sequence length="447" mass="48950">MILMKVVSYLPIALYAESLHLHAALASVITSTFTLPPPLTGCIKDFGEIWRLKSSNIISGPDRFIVASLRHGSIFPLANKHLLDLAMITGRESHIEDSPEIWRPVVLHLSFLTPARRSGGHARFRMMYAVAVSIAIAVLLLTSSISFLYGFYISGILLLCLLLNLILLSLLQWFTGPIFSRQSEIAKDTTIGATGGAAVDVHVVTENFNASEMHVLIGFSAHLHSLTNIPIRIRSWRTVLWVSRLIGVVLAVQAAALASQFGADGKQVVGSGVWLIAYTVLLISSRLVTSRCPDALLRHQPTTADQLDHIGFSSRRAALAFIATLPVSQKAGRWDWMNGFVPADERRKHWEIEMAQGGLGEDRVPEDDTSISASSRGILEEVRKARSSPEFVEASTKFNAAIGLTKRSPSLEQVAPEQVVPEVVITDSVYSEARRQESGVPSHPKLL</sequence>
<evidence type="ECO:0000256" key="1">
    <source>
        <dbReference type="SAM" id="Phobius"/>
    </source>
</evidence>
<dbReference type="EMBL" id="PDLM01000012">
    <property type="protein sequence ID" value="RDW64595.1"/>
    <property type="molecule type" value="Genomic_DNA"/>
</dbReference>
<accession>A0A3D8QS17</accession>
<keyword evidence="1" id="KW-0472">Membrane</keyword>
<proteinExistence type="predicted"/>
<name>A0A3D8QS17_9HELO</name>
<keyword evidence="1" id="KW-1133">Transmembrane helix</keyword>
<dbReference type="OrthoDB" id="3553625at2759"/>
<evidence type="ECO:0000313" key="3">
    <source>
        <dbReference type="Proteomes" id="UP000256645"/>
    </source>
</evidence>
<dbReference type="Proteomes" id="UP000256645">
    <property type="component" value="Unassembled WGS sequence"/>
</dbReference>
<comment type="caution">
    <text evidence="2">The sequence shown here is derived from an EMBL/GenBank/DDBJ whole genome shotgun (WGS) entry which is preliminary data.</text>
</comment>
<reference evidence="2 3" key="1">
    <citation type="journal article" date="2018" name="IMA Fungus">
        <title>IMA Genome-F 9: Draft genome sequence of Annulohypoxylon stygium, Aspergillus mulundensis, Berkeleyomyces basicola (syn. Thielaviopsis basicola), Ceratocystis smalleyi, two Cercospora beticola strains, Coleophoma cylindrospora, Fusarium fracticaudum, Phialophora cf. hyalina, and Morchella septimelata.</title>
        <authorList>
            <person name="Wingfield B.D."/>
            <person name="Bills G.F."/>
            <person name="Dong Y."/>
            <person name="Huang W."/>
            <person name="Nel W.J."/>
            <person name="Swalarsk-Parry B.S."/>
            <person name="Vaghefi N."/>
            <person name="Wilken P.M."/>
            <person name="An Z."/>
            <person name="de Beer Z.W."/>
            <person name="De Vos L."/>
            <person name="Chen L."/>
            <person name="Duong T.A."/>
            <person name="Gao Y."/>
            <person name="Hammerbacher A."/>
            <person name="Kikkert J.R."/>
            <person name="Li Y."/>
            <person name="Li H."/>
            <person name="Li K."/>
            <person name="Li Q."/>
            <person name="Liu X."/>
            <person name="Ma X."/>
            <person name="Naidoo K."/>
            <person name="Pethybridge S.J."/>
            <person name="Sun J."/>
            <person name="Steenkamp E.T."/>
            <person name="van der Nest M.A."/>
            <person name="van Wyk S."/>
            <person name="Wingfield M.J."/>
            <person name="Xiong C."/>
            <person name="Yue Q."/>
            <person name="Zhang X."/>
        </authorList>
    </citation>
    <scope>NUCLEOTIDE SEQUENCE [LARGE SCALE GENOMIC DNA]</scope>
    <source>
        <strain evidence="2 3">BP6252</strain>
    </source>
</reference>